<dbReference type="Proteomes" id="UP000419144">
    <property type="component" value="Unassembled WGS sequence"/>
</dbReference>
<proteinExistence type="predicted"/>
<name>A0A640KAA7_LEITA</name>
<dbReference type="AlphaFoldDB" id="A0A640KAA7"/>
<keyword evidence="3" id="KW-1185">Reference proteome</keyword>
<comment type="caution">
    <text evidence="2">The sequence shown here is derived from an EMBL/GenBank/DDBJ whole genome shotgun (WGS) entry which is preliminary data.</text>
</comment>
<dbReference type="EMBL" id="BLBS01000009">
    <property type="protein sequence ID" value="GET86228.1"/>
    <property type="molecule type" value="Genomic_DNA"/>
</dbReference>
<dbReference type="VEuPathDB" id="TriTrypDB:LtaPh_0809500"/>
<evidence type="ECO:0000256" key="1">
    <source>
        <dbReference type="SAM" id="MobiDB-lite"/>
    </source>
</evidence>
<evidence type="ECO:0000313" key="2">
    <source>
        <dbReference type="EMBL" id="GET86228.1"/>
    </source>
</evidence>
<sequence length="173" mass="19711">MGQRADRRAREEKRRGRCPQRRPSRSCLPKLMTLSTCWAARQALRARCVWRASDTVCMLLRAITKAQYMYAHTCLKVIEADPTKTPCLQQAMRVFIALITHNCRFHRHPLLDGLIMLKRGVILDTLTQLEVSLTLLSRAVEPGEDVLYEAAVLLNCQLTLLKRTAAGIQLPEE</sequence>
<feature type="compositionally biased region" description="Basic and acidic residues" evidence="1">
    <location>
        <begin position="1"/>
        <end position="14"/>
    </location>
</feature>
<evidence type="ECO:0000313" key="3">
    <source>
        <dbReference type="Proteomes" id="UP000419144"/>
    </source>
</evidence>
<accession>A0A640KAA7</accession>
<protein>
    <submittedName>
        <fullName evidence="2">Unspecified product</fullName>
    </submittedName>
</protein>
<organism evidence="2 3">
    <name type="scientific">Leishmania tarentolae</name>
    <name type="common">Sauroleishmania tarentolae</name>
    <dbReference type="NCBI Taxonomy" id="5689"/>
    <lineage>
        <taxon>Eukaryota</taxon>
        <taxon>Discoba</taxon>
        <taxon>Euglenozoa</taxon>
        <taxon>Kinetoplastea</taxon>
        <taxon>Metakinetoplastina</taxon>
        <taxon>Trypanosomatida</taxon>
        <taxon>Trypanosomatidae</taxon>
        <taxon>Leishmaniinae</taxon>
        <taxon>Leishmania</taxon>
        <taxon>lizard Leishmania</taxon>
    </lineage>
</organism>
<feature type="region of interest" description="Disordered" evidence="1">
    <location>
        <begin position="1"/>
        <end position="23"/>
    </location>
</feature>
<reference evidence="2" key="1">
    <citation type="submission" date="2019-11" db="EMBL/GenBank/DDBJ databases">
        <title>Leishmania tarentolae CDS.</title>
        <authorList>
            <person name="Goto Y."/>
            <person name="Yamagishi J."/>
        </authorList>
    </citation>
    <scope>NUCLEOTIDE SEQUENCE [LARGE SCALE GENOMIC DNA]</scope>
    <source>
        <strain evidence="2">Parrot Tar II</strain>
    </source>
</reference>
<gene>
    <name evidence="2" type="ORF">LtaPh_0809500</name>
</gene>